<dbReference type="Proteomes" id="UP000024635">
    <property type="component" value="Unassembled WGS sequence"/>
</dbReference>
<protein>
    <submittedName>
        <fullName evidence="1">Uncharacterized protein</fullName>
    </submittedName>
</protein>
<name>A0A016SZH5_9BILA</name>
<gene>
    <name evidence="1" type="primary">Acey_s0153.g2917</name>
    <name evidence="1" type="ORF">Y032_0153g2917</name>
</gene>
<sequence length="128" mass="14211">MFTLRPPHILCITTASLMNTIVTPDGAFNAYGDKLTVLIGVNPPKSPNQLSQPLAIRSVRQVNIDEIHQLEPHAKCSRDSHAPIYEHAASCPCCAPPVLFRSHPSFAPLRLIPLFTNYLTESLTRKRL</sequence>
<evidence type="ECO:0000313" key="2">
    <source>
        <dbReference type="Proteomes" id="UP000024635"/>
    </source>
</evidence>
<evidence type="ECO:0000313" key="1">
    <source>
        <dbReference type="EMBL" id="EYB96113.1"/>
    </source>
</evidence>
<accession>A0A016SZH5</accession>
<dbReference type="AlphaFoldDB" id="A0A016SZH5"/>
<reference evidence="2" key="1">
    <citation type="journal article" date="2015" name="Nat. Genet.">
        <title>The genome and transcriptome of the zoonotic hookworm Ancylostoma ceylanicum identify infection-specific gene families.</title>
        <authorList>
            <person name="Schwarz E.M."/>
            <person name="Hu Y."/>
            <person name="Antoshechkin I."/>
            <person name="Miller M.M."/>
            <person name="Sternberg P.W."/>
            <person name="Aroian R.V."/>
        </authorList>
    </citation>
    <scope>NUCLEOTIDE SEQUENCE</scope>
    <source>
        <strain evidence="2">HY135</strain>
    </source>
</reference>
<dbReference type="EMBL" id="JARK01001489">
    <property type="protein sequence ID" value="EYB96113.1"/>
    <property type="molecule type" value="Genomic_DNA"/>
</dbReference>
<comment type="caution">
    <text evidence="1">The sequence shown here is derived from an EMBL/GenBank/DDBJ whole genome shotgun (WGS) entry which is preliminary data.</text>
</comment>
<keyword evidence="2" id="KW-1185">Reference proteome</keyword>
<proteinExistence type="predicted"/>
<organism evidence="1 2">
    <name type="scientific">Ancylostoma ceylanicum</name>
    <dbReference type="NCBI Taxonomy" id="53326"/>
    <lineage>
        <taxon>Eukaryota</taxon>
        <taxon>Metazoa</taxon>
        <taxon>Ecdysozoa</taxon>
        <taxon>Nematoda</taxon>
        <taxon>Chromadorea</taxon>
        <taxon>Rhabditida</taxon>
        <taxon>Rhabditina</taxon>
        <taxon>Rhabditomorpha</taxon>
        <taxon>Strongyloidea</taxon>
        <taxon>Ancylostomatidae</taxon>
        <taxon>Ancylostomatinae</taxon>
        <taxon>Ancylostoma</taxon>
    </lineage>
</organism>